<sequence length="553" mass="61439">MIKTSTSPFVCLQCRLLGSQKTQRLLRNSTATRLFATSSRRYNFDHTNSSFNDIPVASRPPTAPKPNIDIKHIRQNPALYARNSLERNYKTQSAYPARIIKLFAQWQARQKDGRSMRERSNALRRQIANPSSIQHEDEDEGTDSTSPSKPPGTPSAQENIKNMTKEELIEEARVIKDQLSSIEEDEARLETQMAELALAIPNLTSLETPRGHEPRILSFINEHPDSITSSSDRVWRSHVHIGSELGLLDFAGAATTSGWGWYYLLDEGAQLEQALVSYALAVVTKHGLGWRQVAPPSIVYSHIAAACGFQPRDQNGEQQVYTLAQSAADAQRGRPELCLAGTAEIPLAGMKADSVLDEADLPLKRVGVSRCYRAEAGARGVDTKGLYRVHEFTKVEMFAWTPPDDSATAQIFDEMLDLQTEILGGLGLPCRVLEMPTADLGASAFRKCDIEAFFPSRRNLDRGDDGWGEVTSASICTDYQTRRLATRLRPASSSGKMTYPWTVNGTALAVPRVLAALLENGWDESEMTVAIPECLRPWMDGKEKIGLKHRRQQ</sequence>
<accession>A0ACC0CV74</accession>
<reference evidence="1 2" key="1">
    <citation type="journal article" date="2022" name="New Phytol.">
        <title>Ecological generalism drives hyperdiversity of secondary metabolite gene clusters in xylarialean endophytes.</title>
        <authorList>
            <person name="Franco M.E.E."/>
            <person name="Wisecaver J.H."/>
            <person name="Arnold A.E."/>
            <person name="Ju Y.M."/>
            <person name="Slot J.C."/>
            <person name="Ahrendt S."/>
            <person name="Moore L.P."/>
            <person name="Eastman K.E."/>
            <person name="Scott K."/>
            <person name="Konkel Z."/>
            <person name="Mondo S.J."/>
            <person name="Kuo A."/>
            <person name="Hayes R.D."/>
            <person name="Haridas S."/>
            <person name="Andreopoulos B."/>
            <person name="Riley R."/>
            <person name="LaButti K."/>
            <person name="Pangilinan J."/>
            <person name="Lipzen A."/>
            <person name="Amirebrahimi M."/>
            <person name="Yan J."/>
            <person name="Adam C."/>
            <person name="Keymanesh K."/>
            <person name="Ng V."/>
            <person name="Louie K."/>
            <person name="Northen T."/>
            <person name="Drula E."/>
            <person name="Henrissat B."/>
            <person name="Hsieh H.M."/>
            <person name="Youens-Clark K."/>
            <person name="Lutzoni F."/>
            <person name="Miadlikowska J."/>
            <person name="Eastwood D.C."/>
            <person name="Hamelin R.C."/>
            <person name="Grigoriev I.V."/>
            <person name="U'Ren J.M."/>
        </authorList>
    </citation>
    <scope>NUCLEOTIDE SEQUENCE [LARGE SCALE GENOMIC DNA]</scope>
    <source>
        <strain evidence="1 2">ER1909</strain>
    </source>
</reference>
<comment type="caution">
    <text evidence="1">The sequence shown here is derived from an EMBL/GenBank/DDBJ whole genome shotgun (WGS) entry which is preliminary data.</text>
</comment>
<dbReference type="Proteomes" id="UP001497680">
    <property type="component" value="Unassembled WGS sequence"/>
</dbReference>
<gene>
    <name evidence="1" type="ORF">F4821DRAFT_242928</name>
</gene>
<protein>
    <submittedName>
        <fullName evidence="1">Seryl-tRNA synthetase</fullName>
    </submittedName>
</protein>
<organism evidence="1 2">
    <name type="scientific">Hypoxylon rubiginosum</name>
    <dbReference type="NCBI Taxonomy" id="110542"/>
    <lineage>
        <taxon>Eukaryota</taxon>
        <taxon>Fungi</taxon>
        <taxon>Dikarya</taxon>
        <taxon>Ascomycota</taxon>
        <taxon>Pezizomycotina</taxon>
        <taxon>Sordariomycetes</taxon>
        <taxon>Xylariomycetidae</taxon>
        <taxon>Xylariales</taxon>
        <taxon>Hypoxylaceae</taxon>
        <taxon>Hypoxylon</taxon>
    </lineage>
</organism>
<dbReference type="EMBL" id="MU394338">
    <property type="protein sequence ID" value="KAI6084334.1"/>
    <property type="molecule type" value="Genomic_DNA"/>
</dbReference>
<keyword evidence="2" id="KW-1185">Reference proteome</keyword>
<evidence type="ECO:0000313" key="2">
    <source>
        <dbReference type="Proteomes" id="UP001497680"/>
    </source>
</evidence>
<proteinExistence type="predicted"/>
<name>A0ACC0CV74_9PEZI</name>
<evidence type="ECO:0000313" key="1">
    <source>
        <dbReference type="EMBL" id="KAI6084334.1"/>
    </source>
</evidence>